<dbReference type="VEuPathDB" id="FungiDB:CPAG_07287"/>
<gene>
    <name evidence="1" type="ORF">CPAG_07287</name>
</gene>
<dbReference type="AlphaFoldDB" id="A0A0J6FPT0"/>
<reference evidence="2" key="3">
    <citation type="journal article" date="2010" name="Genome Res.">
        <title>Population genomic sequencing of Coccidioides fungi reveals recent hybridization and transposon control.</title>
        <authorList>
            <person name="Neafsey D.E."/>
            <person name="Barker B.M."/>
            <person name="Sharpton T.J."/>
            <person name="Stajich J.E."/>
            <person name="Park D.J."/>
            <person name="Whiston E."/>
            <person name="Hung C.-Y."/>
            <person name="McMahan C."/>
            <person name="White J."/>
            <person name="Sykes S."/>
            <person name="Heiman D."/>
            <person name="Young S."/>
            <person name="Zeng Q."/>
            <person name="Abouelleil A."/>
            <person name="Aftuck L."/>
            <person name="Bessette D."/>
            <person name="Brown A."/>
            <person name="FitzGerald M."/>
            <person name="Lui A."/>
            <person name="Macdonald J.P."/>
            <person name="Priest M."/>
            <person name="Orbach M.J."/>
            <person name="Galgiani J.N."/>
            <person name="Kirkland T.N."/>
            <person name="Cole G.T."/>
            <person name="Birren B.W."/>
            <person name="Henn M.R."/>
            <person name="Taylor J.W."/>
            <person name="Rounsley S.D."/>
        </authorList>
    </citation>
    <scope>NUCLEOTIDE SEQUENCE [LARGE SCALE GENOMIC DNA]</scope>
    <source>
        <strain evidence="2">RMSCC 3488</strain>
    </source>
</reference>
<accession>A0A0J6FPT0</accession>
<evidence type="ECO:0000313" key="1">
    <source>
        <dbReference type="EMBL" id="KMM70979.1"/>
    </source>
</evidence>
<sequence>MVGNSLSFENSPFNRNVELLADRHVFTESMTFPAISLWSLVMCLASTRSASGRPMGNGSFPNITCGSGDDGATAKQVGAWHSDRTQWATRSSRETNCSWINIIVYAVPTKENIKFLYNHWIIPFNSSN</sequence>
<dbReference type="EMBL" id="DS268112">
    <property type="protein sequence ID" value="KMM70979.1"/>
    <property type="molecule type" value="Genomic_DNA"/>
</dbReference>
<evidence type="ECO:0000313" key="2">
    <source>
        <dbReference type="Proteomes" id="UP000054567"/>
    </source>
</evidence>
<reference evidence="1 2" key="1">
    <citation type="submission" date="2007-06" db="EMBL/GenBank/DDBJ databases">
        <title>The Genome Sequence of Coccidioides posadasii RMSCC_3488.</title>
        <authorList>
            <consortium name="Coccidioides Genome Resources Consortium"/>
            <consortium name="The Broad Institute Genome Sequencing Platform"/>
            <person name="Henn M.R."/>
            <person name="Sykes S."/>
            <person name="Young S."/>
            <person name="Jaffe D."/>
            <person name="Berlin A."/>
            <person name="Alvarez P."/>
            <person name="Butler J."/>
            <person name="Gnerre S."/>
            <person name="Grabherr M."/>
            <person name="Mauceli E."/>
            <person name="Brockman W."/>
            <person name="Kodira C."/>
            <person name="Alvarado L."/>
            <person name="Zeng Q."/>
            <person name="Crawford M."/>
            <person name="Antoine C."/>
            <person name="Devon K."/>
            <person name="Galgiani J."/>
            <person name="Orsborn K."/>
            <person name="Lewis M.L."/>
            <person name="Nusbaum C."/>
            <person name="Galagan J."/>
            <person name="Birren B."/>
        </authorList>
    </citation>
    <scope>NUCLEOTIDE SEQUENCE [LARGE SCALE GENOMIC DNA]</scope>
    <source>
        <strain evidence="1 2">RMSCC 3488</strain>
    </source>
</reference>
<name>A0A0J6FPT0_COCPO</name>
<proteinExistence type="predicted"/>
<reference evidence="2" key="2">
    <citation type="journal article" date="2009" name="Genome Res.">
        <title>Comparative genomic analyses of the human fungal pathogens Coccidioides and their relatives.</title>
        <authorList>
            <person name="Sharpton T.J."/>
            <person name="Stajich J.E."/>
            <person name="Rounsley S.D."/>
            <person name="Gardner M.J."/>
            <person name="Wortman J.R."/>
            <person name="Jordar V.S."/>
            <person name="Maiti R."/>
            <person name="Kodira C.D."/>
            <person name="Neafsey D.E."/>
            <person name="Zeng Q."/>
            <person name="Hung C.-Y."/>
            <person name="McMahan C."/>
            <person name="Muszewska A."/>
            <person name="Grynberg M."/>
            <person name="Mandel M.A."/>
            <person name="Kellner E.M."/>
            <person name="Barker B.M."/>
            <person name="Galgiani J.N."/>
            <person name="Orbach M.J."/>
            <person name="Kirkland T.N."/>
            <person name="Cole G.T."/>
            <person name="Henn M.R."/>
            <person name="Birren B.W."/>
            <person name="Taylor J.W."/>
        </authorList>
    </citation>
    <scope>NUCLEOTIDE SEQUENCE [LARGE SCALE GENOMIC DNA]</scope>
    <source>
        <strain evidence="2">RMSCC 3488</strain>
    </source>
</reference>
<dbReference type="Proteomes" id="UP000054567">
    <property type="component" value="Unassembled WGS sequence"/>
</dbReference>
<organism evidence="1 2">
    <name type="scientific">Coccidioides posadasii RMSCC 3488</name>
    <dbReference type="NCBI Taxonomy" id="454284"/>
    <lineage>
        <taxon>Eukaryota</taxon>
        <taxon>Fungi</taxon>
        <taxon>Dikarya</taxon>
        <taxon>Ascomycota</taxon>
        <taxon>Pezizomycotina</taxon>
        <taxon>Eurotiomycetes</taxon>
        <taxon>Eurotiomycetidae</taxon>
        <taxon>Onygenales</taxon>
        <taxon>Onygenaceae</taxon>
        <taxon>Coccidioides</taxon>
    </lineage>
</organism>
<protein>
    <submittedName>
        <fullName evidence="1">Uncharacterized protein</fullName>
    </submittedName>
</protein>